<accession>A0A6J7JN92</accession>
<evidence type="ECO:0000313" key="1">
    <source>
        <dbReference type="EMBL" id="CAB4944483.1"/>
    </source>
</evidence>
<gene>
    <name evidence="1" type="ORF">UFOPK3543_03435</name>
</gene>
<proteinExistence type="predicted"/>
<dbReference type="EMBL" id="CAFBMH010000278">
    <property type="protein sequence ID" value="CAB4944483.1"/>
    <property type="molecule type" value="Genomic_DNA"/>
</dbReference>
<organism evidence="1">
    <name type="scientific">freshwater metagenome</name>
    <dbReference type="NCBI Taxonomy" id="449393"/>
    <lineage>
        <taxon>unclassified sequences</taxon>
        <taxon>metagenomes</taxon>
        <taxon>ecological metagenomes</taxon>
    </lineage>
</organism>
<name>A0A6J7JN92_9ZZZZ</name>
<reference evidence="1" key="1">
    <citation type="submission" date="2020-05" db="EMBL/GenBank/DDBJ databases">
        <authorList>
            <person name="Chiriac C."/>
            <person name="Salcher M."/>
            <person name="Ghai R."/>
            <person name="Kavagutti S V."/>
        </authorList>
    </citation>
    <scope>NUCLEOTIDE SEQUENCE</scope>
</reference>
<protein>
    <submittedName>
        <fullName evidence="1">Unannotated protein</fullName>
    </submittedName>
</protein>
<dbReference type="AlphaFoldDB" id="A0A6J7JN92"/>
<sequence>MVVGHERGIHRVEYELLGVADEWESLHGLGRHVKRGCEKRADLLGDACGVCRVGHFVAMDQRDRGRIGRDREAERDSRVVGHGAARLDHGGIGIEMDEDRWTRRVRTCARVAARQVPQEGAALGDVLALGGDLRPHVIERGAGPDVDLGDGSVGEGRKRGCCGTGARGVQAHHRVCGTTEAGQPHGQCGDHVVDARARRWREVDGAPRGVGRRERHAWDRGGFEACEAIEPEGLAAGELRVGGGERCDERGARTRELVACAKPATRDHVAYAGEGTRWRGHLDEEQVAIACGDADALLVDSHDGAAGRAVGGVEHQRLLEHVHVVVEDHAHRTEGVAIARAERDGAPRAIGERRGCDRVEDRSGSGELAEHAMFAHGLRRGFERAVRELGGDSGKAARTGLVATGVERERRVVGEDGHRLGGDDLATVDIGGHDVPGDGVLSLAAEDAPRGRVQPGVAGKWTIVEVDVRRSERKDCVGEHAEVGHAQQHVELVLGERGREVARGVDARDAVPLGVLLHLRVVGGDDDHRQPVLAGDLGALGGQRLVTDEGAAPR</sequence>